<comment type="caution">
    <text evidence="2">The sequence shown here is derived from an EMBL/GenBank/DDBJ whole genome shotgun (WGS) entry which is preliminary data.</text>
</comment>
<evidence type="ECO:0000256" key="1">
    <source>
        <dbReference type="SAM" id="Coils"/>
    </source>
</evidence>
<gene>
    <name evidence="2" type="ORF">O3G_MSEX004654</name>
</gene>
<proteinExistence type="predicted"/>
<dbReference type="AlphaFoldDB" id="A0A921YX98"/>
<sequence>MVEDLNKEREENEKVLLEISDKNTKLKNEMSQLHLQLEECLDDRERLQSVVLGFGKCSDEYERALKRITILEVLLQEAHRLINQLESDKLNQTILQNQSLCDELVETSSQLILAGNNHTPHVTTDLIVSKSDSYYSTGIG</sequence>
<reference evidence="2" key="1">
    <citation type="journal article" date="2016" name="Insect Biochem. Mol. Biol.">
        <title>Multifaceted biological insights from a draft genome sequence of the tobacco hornworm moth, Manduca sexta.</title>
        <authorList>
            <person name="Kanost M.R."/>
            <person name="Arrese E.L."/>
            <person name="Cao X."/>
            <person name="Chen Y.R."/>
            <person name="Chellapilla S."/>
            <person name="Goldsmith M.R."/>
            <person name="Grosse-Wilde E."/>
            <person name="Heckel D.G."/>
            <person name="Herndon N."/>
            <person name="Jiang H."/>
            <person name="Papanicolaou A."/>
            <person name="Qu J."/>
            <person name="Soulages J.L."/>
            <person name="Vogel H."/>
            <person name="Walters J."/>
            <person name="Waterhouse R.M."/>
            <person name="Ahn S.J."/>
            <person name="Almeida F.C."/>
            <person name="An C."/>
            <person name="Aqrawi P."/>
            <person name="Bretschneider A."/>
            <person name="Bryant W.B."/>
            <person name="Bucks S."/>
            <person name="Chao H."/>
            <person name="Chevignon G."/>
            <person name="Christen J.M."/>
            <person name="Clarke D.F."/>
            <person name="Dittmer N.T."/>
            <person name="Ferguson L.C.F."/>
            <person name="Garavelou S."/>
            <person name="Gordon K.H.J."/>
            <person name="Gunaratna R.T."/>
            <person name="Han Y."/>
            <person name="Hauser F."/>
            <person name="He Y."/>
            <person name="Heidel-Fischer H."/>
            <person name="Hirsh A."/>
            <person name="Hu Y."/>
            <person name="Jiang H."/>
            <person name="Kalra D."/>
            <person name="Klinner C."/>
            <person name="Konig C."/>
            <person name="Kovar C."/>
            <person name="Kroll A.R."/>
            <person name="Kuwar S.S."/>
            <person name="Lee S.L."/>
            <person name="Lehman R."/>
            <person name="Li K."/>
            <person name="Li Z."/>
            <person name="Liang H."/>
            <person name="Lovelace S."/>
            <person name="Lu Z."/>
            <person name="Mansfield J.H."/>
            <person name="McCulloch K.J."/>
            <person name="Mathew T."/>
            <person name="Morton B."/>
            <person name="Muzny D.M."/>
            <person name="Neunemann D."/>
            <person name="Ongeri F."/>
            <person name="Pauchet Y."/>
            <person name="Pu L.L."/>
            <person name="Pyrousis I."/>
            <person name="Rao X.J."/>
            <person name="Redding A."/>
            <person name="Roesel C."/>
            <person name="Sanchez-Gracia A."/>
            <person name="Schaack S."/>
            <person name="Shukla A."/>
            <person name="Tetreau G."/>
            <person name="Wang Y."/>
            <person name="Xiong G.H."/>
            <person name="Traut W."/>
            <person name="Walsh T.K."/>
            <person name="Worley K.C."/>
            <person name="Wu D."/>
            <person name="Wu W."/>
            <person name="Wu Y.Q."/>
            <person name="Zhang X."/>
            <person name="Zou Z."/>
            <person name="Zucker H."/>
            <person name="Briscoe A.D."/>
            <person name="Burmester T."/>
            <person name="Clem R.J."/>
            <person name="Feyereisen R."/>
            <person name="Grimmelikhuijzen C.J.P."/>
            <person name="Hamodrakas S.J."/>
            <person name="Hansson B.S."/>
            <person name="Huguet E."/>
            <person name="Jermiin L.S."/>
            <person name="Lan Q."/>
            <person name="Lehman H.K."/>
            <person name="Lorenzen M."/>
            <person name="Merzendorfer H."/>
            <person name="Michalopoulos I."/>
            <person name="Morton D.B."/>
            <person name="Muthukrishnan S."/>
            <person name="Oakeshott J.G."/>
            <person name="Palmer W."/>
            <person name="Park Y."/>
            <person name="Passarelli A.L."/>
            <person name="Rozas J."/>
            <person name="Schwartz L.M."/>
            <person name="Smith W."/>
            <person name="Southgate A."/>
            <person name="Vilcinskas A."/>
            <person name="Vogt R."/>
            <person name="Wang P."/>
            <person name="Werren J."/>
            <person name="Yu X.Q."/>
            <person name="Zhou J.J."/>
            <person name="Brown S.J."/>
            <person name="Scherer S.E."/>
            <person name="Richards S."/>
            <person name="Blissard G.W."/>
        </authorList>
    </citation>
    <scope>NUCLEOTIDE SEQUENCE</scope>
</reference>
<organism evidence="2 3">
    <name type="scientific">Manduca sexta</name>
    <name type="common">Tobacco hawkmoth</name>
    <name type="synonym">Tobacco hornworm</name>
    <dbReference type="NCBI Taxonomy" id="7130"/>
    <lineage>
        <taxon>Eukaryota</taxon>
        <taxon>Metazoa</taxon>
        <taxon>Ecdysozoa</taxon>
        <taxon>Arthropoda</taxon>
        <taxon>Hexapoda</taxon>
        <taxon>Insecta</taxon>
        <taxon>Pterygota</taxon>
        <taxon>Neoptera</taxon>
        <taxon>Endopterygota</taxon>
        <taxon>Lepidoptera</taxon>
        <taxon>Glossata</taxon>
        <taxon>Ditrysia</taxon>
        <taxon>Bombycoidea</taxon>
        <taxon>Sphingidae</taxon>
        <taxon>Sphinginae</taxon>
        <taxon>Sphingini</taxon>
        <taxon>Manduca</taxon>
    </lineage>
</organism>
<reference evidence="2" key="2">
    <citation type="submission" date="2020-12" db="EMBL/GenBank/DDBJ databases">
        <authorList>
            <person name="Kanost M."/>
        </authorList>
    </citation>
    <scope>NUCLEOTIDE SEQUENCE</scope>
</reference>
<keyword evidence="3" id="KW-1185">Reference proteome</keyword>
<keyword evidence="1" id="KW-0175">Coiled coil</keyword>
<dbReference type="EMBL" id="JH668338">
    <property type="protein sequence ID" value="KAG6446895.1"/>
    <property type="molecule type" value="Genomic_DNA"/>
</dbReference>
<accession>A0A921YX98</accession>
<evidence type="ECO:0000313" key="3">
    <source>
        <dbReference type="Proteomes" id="UP000791440"/>
    </source>
</evidence>
<protein>
    <submittedName>
        <fullName evidence="2">Uncharacterized protein</fullName>
    </submittedName>
</protein>
<dbReference type="Proteomes" id="UP000791440">
    <property type="component" value="Unassembled WGS sequence"/>
</dbReference>
<feature type="coiled-coil region" evidence="1">
    <location>
        <begin position="2"/>
        <end position="43"/>
    </location>
</feature>
<name>A0A921YX98_MANSE</name>
<evidence type="ECO:0000313" key="2">
    <source>
        <dbReference type="EMBL" id="KAG6446895.1"/>
    </source>
</evidence>